<geneLocation type="plasmid" evidence="1">
    <name>pIron_OXY</name>
</geneLocation>
<name>A0A6C0L4T0_KLEOX</name>
<keyword evidence="1" id="KW-0614">Plasmid</keyword>
<organism evidence="1">
    <name type="scientific">Klebsiella oxytoca</name>
    <dbReference type="NCBI Taxonomy" id="571"/>
    <lineage>
        <taxon>Bacteria</taxon>
        <taxon>Pseudomonadati</taxon>
        <taxon>Pseudomonadota</taxon>
        <taxon>Gammaproteobacteria</taxon>
        <taxon>Enterobacterales</taxon>
        <taxon>Enterobacteriaceae</taxon>
        <taxon>Klebsiella/Raoultella group</taxon>
        <taxon>Klebsiella</taxon>
    </lineage>
</organism>
<sequence length="457" mass="52511">MYNNLPALTDSILWDNGLLAKDYSVLDAEALMGALSRYLHAVSVLRSEWHNPEHSPLSLWIARHDQVALYRPGLLSAERIILTDALEEAALRLEIVESSQAMDHLVHNRETDRLGDIRTGVAHFIRFVKDNFLLIQAGFIAFTPCESARHEQQRRMQLLQDNPDRHFLHSVMPPAVAQLYERSLSVRGIRRVGDEGHFRFVSEKTLPDEIVLELRDCLSPFTNAYIYQEMRPVRINEDGTFIARITRGKHESRKGYERWVNGARNRSMYFHYRGLLTDISQSARAGASFVTRCTFQSKILQKLDEPGRLSRRMLEIELPFLQDLSLHDIFRIRTDYEPSVTAFRRSLRDCAVEMERASGPDEIRLLQQRFRERIADEGLDELHQKLSIWKRRSMQDTALLAVPAVLGYMGSPSLLNMAAGAVSLLQAVLGAHRHHGDVTHHPSWFLLRTTAIKCMKK</sequence>
<dbReference type="RefSeq" id="WP_060590536.1">
    <property type="nucleotide sequence ID" value="NZ_MN783747.1"/>
</dbReference>
<reference evidence="1" key="1">
    <citation type="journal article" date="2020" name="Antimicrob. Agents Chemother.">
        <title>A multi-species bunch of VIM-1 carbapenemase producing Enterobacterales linked by a novel, highly conjugative and broad-host range IncA plasmid, menaces the re-emergence of VIM-1.</title>
        <authorList>
            <person name="Arcari G."/>
            <person name="Di Lella F.M."/>
            <person name="Bibbolino G."/>
            <person name="Mengoni F."/>
            <person name="Beccaccioli M."/>
            <person name="Antonelli G."/>
            <person name="Faino L."/>
            <person name="Carattoli A."/>
        </authorList>
    </citation>
    <scope>NUCLEOTIDE SEQUENCE</scope>
    <source>
        <plasmid evidence="1">pIron_OXY</plasmid>
    </source>
</reference>
<proteinExistence type="predicted"/>
<dbReference type="EMBL" id="MN783747">
    <property type="protein sequence ID" value="QHU24196.1"/>
    <property type="molecule type" value="Genomic_DNA"/>
</dbReference>
<accession>A0A6C0L4T0</accession>
<protein>
    <submittedName>
        <fullName evidence="1">Uncharacterized protein</fullName>
    </submittedName>
</protein>
<dbReference type="AlphaFoldDB" id="A0A6C0L4T0"/>
<evidence type="ECO:0000313" key="1">
    <source>
        <dbReference type="EMBL" id="QHU24196.1"/>
    </source>
</evidence>